<dbReference type="RefSeq" id="WP_152585471.1">
    <property type="nucleotide sequence ID" value="NZ_CP045423.1"/>
</dbReference>
<dbReference type="EMBL" id="CP045423">
    <property type="protein sequence ID" value="QFU15826.1"/>
    <property type="molecule type" value="Genomic_DNA"/>
</dbReference>
<gene>
    <name evidence="3" type="ORF">GDR74_06080</name>
</gene>
<dbReference type="PANTHER" id="PTHR42850:SF2">
    <property type="entry name" value="BLL5683 PROTEIN"/>
    <property type="match status" value="1"/>
</dbReference>
<proteinExistence type="inferred from homology"/>
<dbReference type="Proteomes" id="UP000325614">
    <property type="component" value="Chromosome"/>
</dbReference>
<keyword evidence="4" id="KW-1185">Reference proteome</keyword>
<evidence type="ECO:0000313" key="4">
    <source>
        <dbReference type="Proteomes" id="UP000325614"/>
    </source>
</evidence>
<reference evidence="3 4" key="1">
    <citation type="submission" date="2019-10" db="EMBL/GenBank/DDBJ databases">
        <title>Isolation, Identification of Microvirga thermotolerans HR1, a novel thermophilic bacterium and Comparative Genomics of the genus Microvirga.</title>
        <authorList>
            <person name="Li J."/>
            <person name="Zhang W."/>
            <person name="Lin M."/>
            <person name="Wang J."/>
        </authorList>
    </citation>
    <scope>NUCLEOTIDE SEQUENCE [LARGE SCALE GENOMIC DNA]</scope>
    <source>
        <strain evidence="3 4">HR1</strain>
    </source>
</reference>
<feature type="domain" description="Calcineurin-like phosphoesterase" evidence="2">
    <location>
        <begin position="1"/>
        <end position="178"/>
    </location>
</feature>
<organism evidence="3 4">
    <name type="scientific">Microvirga thermotolerans</name>
    <dbReference type="NCBI Taxonomy" id="2651334"/>
    <lineage>
        <taxon>Bacteria</taxon>
        <taxon>Pseudomonadati</taxon>
        <taxon>Pseudomonadota</taxon>
        <taxon>Alphaproteobacteria</taxon>
        <taxon>Hyphomicrobiales</taxon>
        <taxon>Methylobacteriaceae</taxon>
        <taxon>Microvirga</taxon>
    </lineage>
</organism>
<evidence type="ECO:0000259" key="2">
    <source>
        <dbReference type="Pfam" id="PF12850"/>
    </source>
</evidence>
<dbReference type="InterPro" id="IPR024654">
    <property type="entry name" value="Calcineurin-like_PHP_lpxH"/>
</dbReference>
<dbReference type="AlphaFoldDB" id="A0A5P9JW00"/>
<comment type="similarity">
    <text evidence="1">Belongs to the metallophosphoesterase superfamily. YfcE family.</text>
</comment>
<dbReference type="Pfam" id="PF12850">
    <property type="entry name" value="Metallophos_2"/>
    <property type="match status" value="1"/>
</dbReference>
<accession>A0A5P9JW00</accession>
<sequence length="249" mass="26782">MKIAVISDIHGNLPALEAVLADLEKRRPDRVVNLGDCVSGPLWPRETMELLEGLDAITIRGNHERQVACLDVSEMGPSDSFAYENLAPRQIERLRDLPATALAAPGLLACHGTPHDDNTFLIDAIESGRLVRGRTHDIERALGDVPARIVLCGHSHRPDLVRLTGGTLVVNPGSVGCPAVEVSNDPPIVSESGTPHARYAVLDLLPDGETDVHFVAVSYDHGKAAARAERNGRPEWAFALRTGRMPSAA</sequence>
<protein>
    <submittedName>
        <fullName evidence="3">Metallophosphoesterase</fullName>
    </submittedName>
</protein>
<dbReference type="InterPro" id="IPR050126">
    <property type="entry name" value="Ap4A_hydrolase"/>
</dbReference>
<dbReference type="PIRSF" id="PIRSF000883">
    <property type="entry name" value="Pesterase_MJ0912"/>
    <property type="match status" value="1"/>
</dbReference>
<evidence type="ECO:0000256" key="1">
    <source>
        <dbReference type="ARBA" id="ARBA00008950"/>
    </source>
</evidence>
<dbReference type="GO" id="GO:0005737">
    <property type="term" value="C:cytoplasm"/>
    <property type="evidence" value="ECO:0007669"/>
    <property type="project" value="TreeGrafter"/>
</dbReference>
<dbReference type="GO" id="GO:0016791">
    <property type="term" value="F:phosphatase activity"/>
    <property type="evidence" value="ECO:0007669"/>
    <property type="project" value="TreeGrafter"/>
</dbReference>
<dbReference type="InterPro" id="IPR029052">
    <property type="entry name" value="Metallo-depent_PP-like"/>
</dbReference>
<dbReference type="KEGG" id="mico:GDR74_06080"/>
<dbReference type="SUPFAM" id="SSF56300">
    <property type="entry name" value="Metallo-dependent phosphatases"/>
    <property type="match status" value="1"/>
</dbReference>
<name>A0A5P9JW00_9HYPH</name>
<evidence type="ECO:0000313" key="3">
    <source>
        <dbReference type="EMBL" id="QFU15826.1"/>
    </source>
</evidence>
<dbReference type="InterPro" id="IPR011152">
    <property type="entry name" value="Pesterase_MJ0912"/>
</dbReference>
<dbReference type="PANTHER" id="PTHR42850">
    <property type="entry name" value="METALLOPHOSPHOESTERASE"/>
    <property type="match status" value="1"/>
</dbReference>
<dbReference type="Gene3D" id="3.60.21.10">
    <property type="match status" value="1"/>
</dbReference>